<protein>
    <submittedName>
        <fullName evidence="2">Uncharacterized protein</fullName>
    </submittedName>
</protein>
<evidence type="ECO:0000313" key="2">
    <source>
        <dbReference type="EMBL" id="KAG5648896.1"/>
    </source>
</evidence>
<reference evidence="2" key="1">
    <citation type="submission" date="2020-07" db="EMBL/GenBank/DDBJ databases">
        <authorList>
            <person name="Nieuwenhuis M."/>
            <person name="Van De Peppel L.J.J."/>
        </authorList>
    </citation>
    <scope>NUCLEOTIDE SEQUENCE</scope>
    <source>
        <strain evidence="2">AP01</strain>
        <tissue evidence="2">Mycelium</tissue>
    </source>
</reference>
<dbReference type="EMBL" id="JABCKV010000001">
    <property type="protein sequence ID" value="KAG5648896.1"/>
    <property type="molecule type" value="Genomic_DNA"/>
</dbReference>
<accession>A0A9P7KE93</accession>
<name>A0A9P7KE93_9AGAR</name>
<evidence type="ECO:0000313" key="3">
    <source>
        <dbReference type="Proteomes" id="UP000775547"/>
    </source>
</evidence>
<dbReference type="Proteomes" id="UP000775547">
    <property type="component" value="Unassembled WGS sequence"/>
</dbReference>
<evidence type="ECO:0000256" key="1">
    <source>
        <dbReference type="SAM" id="MobiDB-lite"/>
    </source>
</evidence>
<feature type="region of interest" description="Disordered" evidence="1">
    <location>
        <begin position="1"/>
        <end position="42"/>
    </location>
</feature>
<gene>
    <name evidence="2" type="ORF">DXG03_000245</name>
</gene>
<feature type="compositionally biased region" description="Acidic residues" evidence="1">
    <location>
        <begin position="10"/>
        <end position="19"/>
    </location>
</feature>
<reference evidence="2" key="2">
    <citation type="submission" date="2021-10" db="EMBL/GenBank/DDBJ databases">
        <title>Phylogenomics reveals ancestral predisposition of the termite-cultivated fungus Termitomyces towards a domesticated lifestyle.</title>
        <authorList>
            <person name="Auxier B."/>
            <person name="Grum-Grzhimaylo A."/>
            <person name="Cardenas M.E."/>
            <person name="Lodge J.D."/>
            <person name="Laessoe T."/>
            <person name="Pedersen O."/>
            <person name="Smith M.E."/>
            <person name="Kuyper T.W."/>
            <person name="Franco-Molano E.A."/>
            <person name="Baroni T.J."/>
            <person name="Aanen D.K."/>
        </authorList>
    </citation>
    <scope>NUCLEOTIDE SEQUENCE</scope>
    <source>
        <strain evidence="2">AP01</strain>
        <tissue evidence="2">Mycelium</tissue>
    </source>
</reference>
<dbReference type="AlphaFoldDB" id="A0A9P7KE93"/>
<comment type="caution">
    <text evidence="2">The sequence shown here is derived from an EMBL/GenBank/DDBJ whole genome shotgun (WGS) entry which is preliminary data.</text>
</comment>
<sequence>MSSYKRKFEELEDSDDEEPSLGRQILPVANLPEDFNGEPVDDVPFICQDEHRRLMPDKKERDHWWGFLAGKPASHWNPPKAPKQTAAQRRLSGFTSSPDTSPEQKNEHSWQTNDEGEVELVLRVDPSESLPTPTGSPAPPDFGEPGPSTIASSRNTHEAFVYKPRGPLPSLLRHIDEVSEPHLIHRLLEFTWYLFSAWLCTF</sequence>
<feature type="region of interest" description="Disordered" evidence="1">
    <location>
        <begin position="69"/>
        <end position="151"/>
    </location>
</feature>
<keyword evidence="3" id="KW-1185">Reference proteome</keyword>
<organism evidence="2 3">
    <name type="scientific">Asterophora parasitica</name>
    <dbReference type="NCBI Taxonomy" id="117018"/>
    <lineage>
        <taxon>Eukaryota</taxon>
        <taxon>Fungi</taxon>
        <taxon>Dikarya</taxon>
        <taxon>Basidiomycota</taxon>
        <taxon>Agaricomycotina</taxon>
        <taxon>Agaricomycetes</taxon>
        <taxon>Agaricomycetidae</taxon>
        <taxon>Agaricales</taxon>
        <taxon>Tricholomatineae</taxon>
        <taxon>Lyophyllaceae</taxon>
        <taxon>Asterophora</taxon>
    </lineage>
</organism>
<proteinExistence type="predicted"/>
<dbReference type="OrthoDB" id="428895at2759"/>